<dbReference type="SMART" id="SM00052">
    <property type="entry name" value="EAL"/>
    <property type="match status" value="1"/>
</dbReference>
<dbReference type="InterPro" id="IPR035919">
    <property type="entry name" value="EAL_sf"/>
</dbReference>
<dbReference type="FunFam" id="3.20.20.450:FF:000001">
    <property type="entry name" value="Cyclic di-GMP phosphodiesterase yahA"/>
    <property type="match status" value="1"/>
</dbReference>
<evidence type="ECO:0008006" key="5">
    <source>
        <dbReference type="Google" id="ProtNLM"/>
    </source>
</evidence>
<dbReference type="PROSITE" id="PS51257">
    <property type="entry name" value="PROKAR_LIPOPROTEIN"/>
    <property type="match status" value="1"/>
</dbReference>
<protein>
    <recommendedName>
        <fullName evidence="5">Diguanylate cyclase</fullName>
    </recommendedName>
</protein>
<feature type="domain" description="EAL" evidence="1">
    <location>
        <begin position="247"/>
        <end position="500"/>
    </location>
</feature>
<dbReference type="EMBL" id="CP014167">
    <property type="protein sequence ID" value="ANS73621.1"/>
    <property type="molecule type" value="Genomic_DNA"/>
</dbReference>
<name>A0A1B1MWQ9_9BACL</name>
<dbReference type="KEGG" id="pyg:AWM70_02715"/>
<dbReference type="SMART" id="SM00267">
    <property type="entry name" value="GGDEF"/>
    <property type="match status" value="1"/>
</dbReference>
<evidence type="ECO:0000259" key="2">
    <source>
        <dbReference type="PROSITE" id="PS50887"/>
    </source>
</evidence>
<dbReference type="RefSeq" id="WP_068694142.1">
    <property type="nucleotide sequence ID" value="NZ_CP014167.1"/>
</dbReference>
<dbReference type="PROSITE" id="PS50887">
    <property type="entry name" value="GGDEF"/>
    <property type="match status" value="1"/>
</dbReference>
<reference evidence="3 4" key="1">
    <citation type="submission" date="2016-01" db="EMBL/GenBank/DDBJ databases">
        <title>Complete Genome Sequence of Paenibacillus yonginensis DCY84, a novel Plant Growth-Promoting Bacteria with Elicitation of Induced Systemic Resistance.</title>
        <authorList>
            <person name="Kim Y.J."/>
            <person name="Yang D.C."/>
            <person name="Sukweenadhi J."/>
        </authorList>
    </citation>
    <scope>NUCLEOTIDE SEQUENCE [LARGE SCALE GENOMIC DNA]</scope>
    <source>
        <strain evidence="3 4">DCY84</strain>
    </source>
</reference>
<dbReference type="CDD" id="cd01949">
    <property type="entry name" value="GGDEF"/>
    <property type="match status" value="1"/>
</dbReference>
<dbReference type="InterPro" id="IPR043128">
    <property type="entry name" value="Rev_trsase/Diguanyl_cyclase"/>
</dbReference>
<accession>A0A1B1MWQ9</accession>
<evidence type="ECO:0000313" key="4">
    <source>
        <dbReference type="Proteomes" id="UP000092573"/>
    </source>
</evidence>
<dbReference type="Pfam" id="PF00990">
    <property type="entry name" value="GGDEF"/>
    <property type="match status" value="1"/>
</dbReference>
<dbReference type="CDD" id="cd01948">
    <property type="entry name" value="EAL"/>
    <property type="match status" value="1"/>
</dbReference>
<dbReference type="PANTHER" id="PTHR33121">
    <property type="entry name" value="CYCLIC DI-GMP PHOSPHODIESTERASE PDEF"/>
    <property type="match status" value="1"/>
</dbReference>
<dbReference type="STRING" id="1462996.AWM70_02715"/>
<dbReference type="SUPFAM" id="SSF141868">
    <property type="entry name" value="EAL domain-like"/>
    <property type="match status" value="1"/>
</dbReference>
<dbReference type="Proteomes" id="UP000092573">
    <property type="component" value="Chromosome"/>
</dbReference>
<dbReference type="PANTHER" id="PTHR33121:SF70">
    <property type="entry name" value="SIGNALING PROTEIN YKOW"/>
    <property type="match status" value="1"/>
</dbReference>
<evidence type="ECO:0000313" key="3">
    <source>
        <dbReference type="EMBL" id="ANS73621.1"/>
    </source>
</evidence>
<dbReference type="InterPro" id="IPR000160">
    <property type="entry name" value="GGDEF_dom"/>
</dbReference>
<dbReference type="SUPFAM" id="SSF55073">
    <property type="entry name" value="Nucleotide cyclase"/>
    <property type="match status" value="1"/>
</dbReference>
<dbReference type="AlphaFoldDB" id="A0A1B1MWQ9"/>
<sequence>MRFRKEEKKALTPLLNLLAVMVGLGCCVLLTVDAWNQEDLIRQTECFFLLVSCLVLSGKIIRSDSEPSETNKVSIQKAASSSSSEDPITGLPQVDAFRSDLQAGTKGTTGLCIIHINRYRVLKEILGFEYGEHLLREASRRIALACSDQGTLYRIGVDDFAFLMRKYAGESILSQLAEQISQLDLSISLGVREYPVPLSLGFAIYPSDASNDEELVRHAELAAYYAKEQGLSCCRYAEYMRTVNLNRFELEHDMRKGIERGEFFVEYQPQVNLYTGKMVGLEALLRWNHPVRGIIPPSEFIPLAEESGLIVQLGEWVLRTACRQNRRWQDEGFEPVSMSVNLSVRQFRDSRFTEMVSEVLKETGMDPRFLDLEITESMTVDRNWAISQIVELKRMGILVSIDDFGTGYSSLHYLKTLPVDRIKIDRSFLEKIVQDSSDAVIVSSIAAMANQLNLKVTAEGVENKDQLEFLKRQNCHEGQGYLFSKPVPALTLEQDFLVRAAG</sequence>
<dbReference type="Pfam" id="PF00563">
    <property type="entry name" value="EAL"/>
    <property type="match status" value="1"/>
</dbReference>
<dbReference type="OrthoDB" id="9759607at2"/>
<dbReference type="NCBIfam" id="TIGR00254">
    <property type="entry name" value="GGDEF"/>
    <property type="match status" value="1"/>
</dbReference>
<feature type="domain" description="GGDEF" evidence="2">
    <location>
        <begin position="107"/>
        <end position="239"/>
    </location>
</feature>
<dbReference type="Gene3D" id="3.20.20.450">
    <property type="entry name" value="EAL domain"/>
    <property type="match status" value="1"/>
</dbReference>
<dbReference type="InterPro" id="IPR001633">
    <property type="entry name" value="EAL_dom"/>
</dbReference>
<gene>
    <name evidence="3" type="ORF">AWM70_02715</name>
</gene>
<dbReference type="Gene3D" id="3.30.70.270">
    <property type="match status" value="1"/>
</dbReference>
<dbReference type="InterPro" id="IPR050706">
    <property type="entry name" value="Cyclic-di-GMP_PDE-like"/>
</dbReference>
<organism evidence="3 4">
    <name type="scientific">Paenibacillus yonginensis</name>
    <dbReference type="NCBI Taxonomy" id="1462996"/>
    <lineage>
        <taxon>Bacteria</taxon>
        <taxon>Bacillati</taxon>
        <taxon>Bacillota</taxon>
        <taxon>Bacilli</taxon>
        <taxon>Bacillales</taxon>
        <taxon>Paenibacillaceae</taxon>
        <taxon>Paenibacillus</taxon>
    </lineage>
</organism>
<dbReference type="InterPro" id="IPR029787">
    <property type="entry name" value="Nucleotide_cyclase"/>
</dbReference>
<proteinExistence type="predicted"/>
<dbReference type="GO" id="GO:0071111">
    <property type="term" value="F:cyclic-guanylate-specific phosphodiesterase activity"/>
    <property type="evidence" value="ECO:0007669"/>
    <property type="project" value="InterPro"/>
</dbReference>
<evidence type="ECO:0000259" key="1">
    <source>
        <dbReference type="PROSITE" id="PS50883"/>
    </source>
</evidence>
<keyword evidence="4" id="KW-1185">Reference proteome</keyword>
<dbReference type="PROSITE" id="PS50883">
    <property type="entry name" value="EAL"/>
    <property type="match status" value="1"/>
</dbReference>